<dbReference type="OrthoDB" id="9815245at2"/>
<feature type="chain" id="PRO_5014840240" evidence="1">
    <location>
        <begin position="30"/>
        <end position="286"/>
    </location>
</feature>
<sequence length="286" mass="29800">MAGDQGLNRRSLLAAFVGGVAPLAFPAAAAAPGLVLNGRLEQGGYALGRTAPRAEVLVDGAPATQASADGWFVVGFDRDAPPSAEITVQTPDGSASHRVAIAPGTFDIQRIDGLPPSQVSPEDPALLARIAAEGARKAAGFSSRVDGDFFRTGFIWPVKATRRSSRFGGQRILNGEPKRPHYGVDLAAPVGTPVVAPAAGVVAFAETGLHFEGGLVLIDHGQGLISAYLHLSRVDVAAGQRLAQGQGIGAVGKEGRATGPHLCWRLKWRDRNLDPSLWVVDAGMRQ</sequence>
<comment type="caution">
    <text evidence="3">The sequence shown here is derived from an EMBL/GenBank/DDBJ whole genome shotgun (WGS) entry which is preliminary data.</text>
</comment>
<keyword evidence="4" id="KW-1185">Reference proteome</keyword>
<dbReference type="InterPro" id="IPR050570">
    <property type="entry name" value="Cell_wall_metabolism_enzyme"/>
</dbReference>
<evidence type="ECO:0000256" key="1">
    <source>
        <dbReference type="SAM" id="SignalP"/>
    </source>
</evidence>
<dbReference type="Gene3D" id="2.70.70.10">
    <property type="entry name" value="Glucose Permease (Domain IIA)"/>
    <property type="match status" value="1"/>
</dbReference>
<feature type="domain" description="M23ase beta-sheet core" evidence="2">
    <location>
        <begin position="180"/>
        <end position="275"/>
    </location>
</feature>
<reference evidence="3 4" key="1">
    <citation type="submission" date="2017-12" db="EMBL/GenBank/DDBJ databases">
        <title>The genome sequence of Caulobacter sp. 410.</title>
        <authorList>
            <person name="Gao J."/>
            <person name="Mao X."/>
            <person name="Sun J."/>
        </authorList>
    </citation>
    <scope>NUCLEOTIDE SEQUENCE [LARGE SCALE GENOMIC DNA]</scope>
    <source>
        <strain evidence="3 4">410</strain>
    </source>
</reference>
<dbReference type="Pfam" id="PF01551">
    <property type="entry name" value="Peptidase_M23"/>
    <property type="match status" value="1"/>
</dbReference>
<dbReference type="InterPro" id="IPR006311">
    <property type="entry name" value="TAT_signal"/>
</dbReference>
<dbReference type="InterPro" id="IPR011055">
    <property type="entry name" value="Dup_hybrid_motif"/>
</dbReference>
<dbReference type="PROSITE" id="PS51318">
    <property type="entry name" value="TAT"/>
    <property type="match status" value="1"/>
</dbReference>
<dbReference type="Proteomes" id="UP000234479">
    <property type="component" value="Unassembled WGS sequence"/>
</dbReference>
<feature type="signal peptide" evidence="1">
    <location>
        <begin position="1"/>
        <end position="29"/>
    </location>
</feature>
<dbReference type="PANTHER" id="PTHR21666:SF285">
    <property type="entry name" value="M23 FAMILY METALLOPEPTIDASE"/>
    <property type="match status" value="1"/>
</dbReference>
<protein>
    <submittedName>
        <fullName evidence="3">M23 family peptidase</fullName>
    </submittedName>
</protein>
<evidence type="ECO:0000313" key="4">
    <source>
        <dbReference type="Proteomes" id="UP000234479"/>
    </source>
</evidence>
<dbReference type="CDD" id="cd12797">
    <property type="entry name" value="M23_peptidase"/>
    <property type="match status" value="1"/>
</dbReference>
<name>A0A2N5D796_9CAUL</name>
<evidence type="ECO:0000259" key="2">
    <source>
        <dbReference type="Pfam" id="PF01551"/>
    </source>
</evidence>
<dbReference type="PANTHER" id="PTHR21666">
    <property type="entry name" value="PEPTIDASE-RELATED"/>
    <property type="match status" value="1"/>
</dbReference>
<evidence type="ECO:0000313" key="3">
    <source>
        <dbReference type="EMBL" id="PLR21940.1"/>
    </source>
</evidence>
<gene>
    <name evidence="3" type="ORF">SGCZBJ_19750</name>
</gene>
<accession>A0A2N5D796</accession>
<organism evidence="3 4">
    <name type="scientific">Caulobacter zeae</name>
    <dbReference type="NCBI Taxonomy" id="2055137"/>
    <lineage>
        <taxon>Bacteria</taxon>
        <taxon>Pseudomonadati</taxon>
        <taxon>Pseudomonadota</taxon>
        <taxon>Alphaproteobacteria</taxon>
        <taxon>Caulobacterales</taxon>
        <taxon>Caulobacteraceae</taxon>
        <taxon>Caulobacter</taxon>
    </lineage>
</organism>
<dbReference type="EMBL" id="PJRS01000041">
    <property type="protein sequence ID" value="PLR21940.1"/>
    <property type="molecule type" value="Genomic_DNA"/>
</dbReference>
<dbReference type="AlphaFoldDB" id="A0A2N5D796"/>
<dbReference type="SUPFAM" id="SSF51261">
    <property type="entry name" value="Duplicated hybrid motif"/>
    <property type="match status" value="1"/>
</dbReference>
<dbReference type="InterPro" id="IPR016047">
    <property type="entry name" value="M23ase_b-sheet_dom"/>
</dbReference>
<keyword evidence="1" id="KW-0732">Signal</keyword>
<dbReference type="GO" id="GO:0004222">
    <property type="term" value="F:metalloendopeptidase activity"/>
    <property type="evidence" value="ECO:0007669"/>
    <property type="project" value="TreeGrafter"/>
</dbReference>
<proteinExistence type="predicted"/>